<evidence type="ECO:0000313" key="3">
    <source>
        <dbReference type="EMBL" id="SPD31538.1"/>
    </source>
</evidence>
<dbReference type="InterPro" id="IPR032199">
    <property type="entry name" value="RMI1_C"/>
</dbReference>
<dbReference type="PANTHER" id="PTHR14790:SF15">
    <property type="entry name" value="RECQ-MEDIATED GENOME INSTABILITY PROTEIN 1"/>
    <property type="match status" value="1"/>
</dbReference>
<protein>
    <recommendedName>
        <fullName evidence="2">RecQ-mediated genome instability protein 1 C-terminal OB-fold domain-containing protein</fullName>
    </recommendedName>
</protein>
<feature type="domain" description="RecQ-mediated genome instability protein 1 C-terminal OB-fold" evidence="2">
    <location>
        <begin position="97"/>
        <end position="239"/>
    </location>
</feature>
<dbReference type="GO" id="GO:0000712">
    <property type="term" value="P:resolution of meiotic recombination intermediates"/>
    <property type="evidence" value="ECO:0007669"/>
    <property type="project" value="TreeGrafter"/>
</dbReference>
<evidence type="ECO:0000259" key="2">
    <source>
        <dbReference type="Pfam" id="PF16099"/>
    </source>
</evidence>
<dbReference type="Pfam" id="PF16099">
    <property type="entry name" value="RMI1_C"/>
    <property type="match status" value="1"/>
</dbReference>
<dbReference type="AlphaFoldDB" id="A0A2N9J3Z2"/>
<dbReference type="GO" id="GO:0000166">
    <property type="term" value="F:nucleotide binding"/>
    <property type="evidence" value="ECO:0007669"/>
    <property type="project" value="InterPro"/>
</dbReference>
<organism evidence="3">
    <name type="scientific">Fagus sylvatica</name>
    <name type="common">Beechnut</name>
    <dbReference type="NCBI Taxonomy" id="28930"/>
    <lineage>
        <taxon>Eukaryota</taxon>
        <taxon>Viridiplantae</taxon>
        <taxon>Streptophyta</taxon>
        <taxon>Embryophyta</taxon>
        <taxon>Tracheophyta</taxon>
        <taxon>Spermatophyta</taxon>
        <taxon>Magnoliopsida</taxon>
        <taxon>eudicotyledons</taxon>
        <taxon>Gunneridae</taxon>
        <taxon>Pentapetalae</taxon>
        <taxon>rosids</taxon>
        <taxon>fabids</taxon>
        <taxon>Fagales</taxon>
        <taxon>Fagaceae</taxon>
        <taxon>Fagus</taxon>
    </lineage>
</organism>
<accession>A0A2N9J3Z2</accession>
<dbReference type="GO" id="GO:0016604">
    <property type="term" value="C:nuclear body"/>
    <property type="evidence" value="ECO:0007669"/>
    <property type="project" value="TreeGrafter"/>
</dbReference>
<dbReference type="GO" id="GO:0000724">
    <property type="term" value="P:double-strand break repair via homologous recombination"/>
    <property type="evidence" value="ECO:0007669"/>
    <property type="project" value="TreeGrafter"/>
</dbReference>
<dbReference type="GO" id="GO:0031422">
    <property type="term" value="C:RecQ family helicase-topoisomerase III complex"/>
    <property type="evidence" value="ECO:0007669"/>
    <property type="project" value="TreeGrafter"/>
</dbReference>
<reference evidence="3" key="1">
    <citation type="submission" date="2018-02" db="EMBL/GenBank/DDBJ databases">
        <authorList>
            <person name="Cohen D.B."/>
            <person name="Kent A.D."/>
        </authorList>
    </citation>
    <scope>NUCLEOTIDE SEQUENCE</scope>
</reference>
<dbReference type="EMBL" id="OIVN01006366">
    <property type="protein sequence ID" value="SPD31538.1"/>
    <property type="molecule type" value="Genomic_DNA"/>
</dbReference>
<name>A0A2N9J3Z2_FAGSY</name>
<feature type="region of interest" description="Disordered" evidence="1">
    <location>
        <begin position="1"/>
        <end position="26"/>
    </location>
</feature>
<proteinExistence type="predicted"/>
<sequence>MKKDVKRNYGAASVPSGTNTSQRTTEEYTAPATVEIAAPNSSSSVISGFEEMHINTVPFSRANAVPNPSSHTVSEVEDIHMFDEADHPLILSGDQEIPFTYLASLSAKLAAVNEKSSSVQGKIKCFLTGVKGFQYKRRTTYELRAYVDDGSLIAEILIDHDVVQKGIGHSPEEVTAALSSPDKKIASDMKETLKQFQMFLANFEGIMLIEMSTTSSLPIALEMDQGCSGADAWLLLRRLKPIVPAQAPHRSYVDPIDLSP</sequence>
<evidence type="ECO:0000256" key="1">
    <source>
        <dbReference type="SAM" id="MobiDB-lite"/>
    </source>
</evidence>
<gene>
    <name evidence="3" type="ORF">FSB_LOCUS59420</name>
</gene>
<dbReference type="PANTHER" id="PTHR14790">
    <property type="entry name" value="RECQ-MEDIATED GENOME INSTABILITY PROTEIN 1 RMI1"/>
    <property type="match status" value="1"/>
</dbReference>